<evidence type="ECO:0000256" key="1">
    <source>
        <dbReference type="SAM" id="Phobius"/>
    </source>
</evidence>
<comment type="caution">
    <text evidence="2">The sequence shown here is derived from an EMBL/GenBank/DDBJ whole genome shotgun (WGS) entry which is preliminary data.</text>
</comment>
<feature type="transmembrane region" description="Helical" evidence="1">
    <location>
        <begin position="6"/>
        <end position="27"/>
    </location>
</feature>
<dbReference type="Proteomes" id="UP000194236">
    <property type="component" value="Unassembled WGS sequence"/>
</dbReference>
<protein>
    <submittedName>
        <fullName evidence="2">Uncharacterized protein</fullName>
    </submittedName>
</protein>
<keyword evidence="1" id="KW-1133">Transmembrane helix</keyword>
<reference evidence="2 3" key="1">
    <citation type="submission" date="2017-03" db="EMBL/GenBank/DDBJ databases">
        <title>Genome Survey of Euroglyphus maynei.</title>
        <authorList>
            <person name="Arlian L.G."/>
            <person name="Morgan M.S."/>
            <person name="Rider S.D."/>
        </authorList>
    </citation>
    <scope>NUCLEOTIDE SEQUENCE [LARGE SCALE GENOMIC DNA]</scope>
    <source>
        <strain evidence="2">Arlian Lab</strain>
        <tissue evidence="2">Whole body</tissue>
    </source>
</reference>
<name>A0A1Y3AUN0_EURMA</name>
<gene>
    <name evidence="2" type="ORF">BLA29_014744</name>
</gene>
<dbReference type="AlphaFoldDB" id="A0A1Y3AUN0"/>
<proteinExistence type="predicted"/>
<evidence type="ECO:0000313" key="2">
    <source>
        <dbReference type="EMBL" id="OTF72181.1"/>
    </source>
</evidence>
<keyword evidence="1" id="KW-0812">Transmembrane</keyword>
<organism evidence="2 3">
    <name type="scientific">Euroglyphus maynei</name>
    <name type="common">Mayne's house dust mite</name>
    <dbReference type="NCBI Taxonomy" id="6958"/>
    <lineage>
        <taxon>Eukaryota</taxon>
        <taxon>Metazoa</taxon>
        <taxon>Ecdysozoa</taxon>
        <taxon>Arthropoda</taxon>
        <taxon>Chelicerata</taxon>
        <taxon>Arachnida</taxon>
        <taxon>Acari</taxon>
        <taxon>Acariformes</taxon>
        <taxon>Sarcoptiformes</taxon>
        <taxon>Astigmata</taxon>
        <taxon>Psoroptidia</taxon>
        <taxon>Analgoidea</taxon>
        <taxon>Pyroglyphidae</taxon>
        <taxon>Pyroglyphinae</taxon>
        <taxon>Euroglyphus</taxon>
    </lineage>
</organism>
<keyword evidence="3" id="KW-1185">Reference proteome</keyword>
<dbReference type="EMBL" id="MUJZ01057494">
    <property type="protein sequence ID" value="OTF72181.1"/>
    <property type="molecule type" value="Genomic_DNA"/>
</dbReference>
<keyword evidence="1" id="KW-0472">Membrane</keyword>
<sequence length="48" mass="5581">MQPEFTIPIITAFLLVFIVMVVAYVCVRRAKHRAATNSRNYPRQCNIK</sequence>
<evidence type="ECO:0000313" key="3">
    <source>
        <dbReference type="Proteomes" id="UP000194236"/>
    </source>
</evidence>
<accession>A0A1Y3AUN0</accession>